<feature type="compositionally biased region" description="Polar residues" evidence="4">
    <location>
        <begin position="214"/>
        <end position="233"/>
    </location>
</feature>
<keyword evidence="5" id="KW-0812">Transmembrane</keyword>
<dbReference type="SUPFAM" id="SSF51735">
    <property type="entry name" value="NAD(P)-binding Rossmann-fold domains"/>
    <property type="match status" value="1"/>
</dbReference>
<accession>A0A6A6GX82</accession>
<sequence>MAIYIAIQAFFDGIGSIPFAIPILKTLPWLVGIYLLKWFFGGARNTSERNMHSKVVMITGGTSGIGAEVARELASRGAQLILLTQQPLTDAFLIDYIMDLRTSTNNELINAERVDLSSLHSIRQFATKWVDNAPPRRLDMIILCASTLTPMGSKIAVTEDGMESNWGINYLANFHFLSMLSPALRAQPPDRDVRIIMGTCSSYIGGDLATISTASPATRSRGKPSTNTPSSEPSAFKPSTAYATSKLALTTFALALQKHLSSYKRPDGAEMNARILLVNPGFVRTPGTRRYLTMGSLLGLLVYLLTYPFWWLVLKSPNQGAQSFLYAAMEARFGRGEGGWLIRECSEVPYAREEVKDERVQKELWELSEKTIERVEKDGARIIGRKS</sequence>
<evidence type="ECO:0000256" key="2">
    <source>
        <dbReference type="ARBA" id="ARBA00022857"/>
    </source>
</evidence>
<dbReference type="Gene3D" id="3.40.50.720">
    <property type="entry name" value="NAD(P)-binding Rossmann-like Domain"/>
    <property type="match status" value="1"/>
</dbReference>
<dbReference type="GO" id="GO:0016491">
    <property type="term" value="F:oxidoreductase activity"/>
    <property type="evidence" value="ECO:0007669"/>
    <property type="project" value="UniProtKB-KW"/>
</dbReference>
<comment type="similarity">
    <text evidence="1">Belongs to the short-chain dehydrogenases/reductases (SDR) family.</text>
</comment>
<evidence type="ECO:0000313" key="7">
    <source>
        <dbReference type="Proteomes" id="UP000800092"/>
    </source>
</evidence>
<keyword evidence="5" id="KW-0472">Membrane</keyword>
<dbReference type="Proteomes" id="UP000800092">
    <property type="component" value="Unassembled WGS sequence"/>
</dbReference>
<feature type="transmembrane region" description="Helical" evidence="5">
    <location>
        <begin position="19"/>
        <end position="40"/>
    </location>
</feature>
<dbReference type="Pfam" id="PF00106">
    <property type="entry name" value="adh_short"/>
    <property type="match status" value="1"/>
</dbReference>
<evidence type="ECO:0000256" key="5">
    <source>
        <dbReference type="SAM" id="Phobius"/>
    </source>
</evidence>
<keyword evidence="5" id="KW-1133">Transmembrane helix</keyword>
<proteinExistence type="inferred from homology"/>
<keyword evidence="2" id="KW-0521">NADP</keyword>
<feature type="region of interest" description="Disordered" evidence="4">
    <location>
        <begin position="214"/>
        <end position="236"/>
    </location>
</feature>
<feature type="transmembrane region" description="Helical" evidence="5">
    <location>
        <begin position="291"/>
        <end position="313"/>
    </location>
</feature>
<dbReference type="PROSITE" id="PS00061">
    <property type="entry name" value="ADH_SHORT"/>
    <property type="match status" value="1"/>
</dbReference>
<reference evidence="6" key="1">
    <citation type="journal article" date="2020" name="Stud. Mycol.">
        <title>101 Dothideomycetes genomes: a test case for predicting lifestyles and emergence of pathogens.</title>
        <authorList>
            <person name="Haridas S."/>
            <person name="Albert R."/>
            <person name="Binder M."/>
            <person name="Bloem J."/>
            <person name="Labutti K."/>
            <person name="Salamov A."/>
            <person name="Andreopoulos B."/>
            <person name="Baker S."/>
            <person name="Barry K."/>
            <person name="Bills G."/>
            <person name="Bluhm B."/>
            <person name="Cannon C."/>
            <person name="Castanera R."/>
            <person name="Culley D."/>
            <person name="Daum C."/>
            <person name="Ezra D."/>
            <person name="Gonzalez J."/>
            <person name="Henrissat B."/>
            <person name="Kuo A."/>
            <person name="Liang C."/>
            <person name="Lipzen A."/>
            <person name="Lutzoni F."/>
            <person name="Magnuson J."/>
            <person name="Mondo S."/>
            <person name="Nolan M."/>
            <person name="Ohm R."/>
            <person name="Pangilinan J."/>
            <person name="Park H.-J."/>
            <person name="Ramirez L."/>
            <person name="Alfaro M."/>
            <person name="Sun H."/>
            <person name="Tritt A."/>
            <person name="Yoshinaga Y."/>
            <person name="Zwiers L.-H."/>
            <person name="Turgeon B."/>
            <person name="Goodwin S."/>
            <person name="Spatafora J."/>
            <person name="Crous P."/>
            <person name="Grigoriev I."/>
        </authorList>
    </citation>
    <scope>NUCLEOTIDE SEQUENCE</scope>
    <source>
        <strain evidence="6">Tuck. ex Michener</strain>
    </source>
</reference>
<keyword evidence="3" id="KW-0560">Oxidoreductase</keyword>
<keyword evidence="7" id="KW-1185">Reference proteome</keyword>
<evidence type="ECO:0000256" key="3">
    <source>
        <dbReference type="ARBA" id="ARBA00023002"/>
    </source>
</evidence>
<dbReference type="PANTHER" id="PTHR24320">
    <property type="entry name" value="RETINOL DEHYDROGENASE"/>
    <property type="match status" value="1"/>
</dbReference>
<dbReference type="OrthoDB" id="191979at2759"/>
<protein>
    <submittedName>
        <fullName evidence="6">NAD(P)-binding protein</fullName>
    </submittedName>
</protein>
<gene>
    <name evidence="6" type="ORF">EV356DRAFT_570587</name>
</gene>
<evidence type="ECO:0000256" key="4">
    <source>
        <dbReference type="SAM" id="MobiDB-lite"/>
    </source>
</evidence>
<dbReference type="InterPro" id="IPR002347">
    <property type="entry name" value="SDR_fam"/>
</dbReference>
<dbReference type="PRINTS" id="PR00081">
    <property type="entry name" value="GDHRDH"/>
</dbReference>
<dbReference type="AlphaFoldDB" id="A0A6A6GX82"/>
<dbReference type="InterPro" id="IPR020904">
    <property type="entry name" value="Sc_DH/Rdtase_CS"/>
</dbReference>
<name>A0A6A6GX82_VIRVR</name>
<evidence type="ECO:0000256" key="1">
    <source>
        <dbReference type="ARBA" id="ARBA00006484"/>
    </source>
</evidence>
<dbReference type="EMBL" id="ML991847">
    <property type="protein sequence ID" value="KAF2230090.1"/>
    <property type="molecule type" value="Genomic_DNA"/>
</dbReference>
<dbReference type="PANTHER" id="PTHR24320:SF285">
    <property type="entry name" value="RETINOL DEHYDROGENASE 14"/>
    <property type="match status" value="1"/>
</dbReference>
<evidence type="ECO:0000313" key="6">
    <source>
        <dbReference type="EMBL" id="KAF2230090.1"/>
    </source>
</evidence>
<dbReference type="InterPro" id="IPR036291">
    <property type="entry name" value="NAD(P)-bd_dom_sf"/>
</dbReference>
<organism evidence="6 7">
    <name type="scientific">Viridothelium virens</name>
    <name type="common">Speckled blister lichen</name>
    <name type="synonym">Trypethelium virens</name>
    <dbReference type="NCBI Taxonomy" id="1048519"/>
    <lineage>
        <taxon>Eukaryota</taxon>
        <taxon>Fungi</taxon>
        <taxon>Dikarya</taxon>
        <taxon>Ascomycota</taxon>
        <taxon>Pezizomycotina</taxon>
        <taxon>Dothideomycetes</taxon>
        <taxon>Dothideomycetes incertae sedis</taxon>
        <taxon>Trypetheliales</taxon>
        <taxon>Trypetheliaceae</taxon>
        <taxon>Viridothelium</taxon>
    </lineage>
</organism>